<dbReference type="NCBIfam" id="NF007922">
    <property type="entry name" value="PRK10637.1"/>
    <property type="match status" value="1"/>
</dbReference>
<dbReference type="RefSeq" id="WP_136960460.1">
    <property type="nucleotide sequence ID" value="NZ_CP039690.1"/>
</dbReference>
<dbReference type="NCBIfam" id="NF004790">
    <property type="entry name" value="PRK06136.1"/>
    <property type="match status" value="1"/>
</dbReference>
<comment type="similarity">
    <text evidence="2 15">Belongs to the precorrin methyltransferase family.</text>
</comment>
<dbReference type="SUPFAM" id="SSF53790">
    <property type="entry name" value="Tetrapyrrole methylase"/>
    <property type="match status" value="1"/>
</dbReference>
<dbReference type="PANTHER" id="PTHR45790:SF3">
    <property type="entry name" value="S-ADENOSYL-L-METHIONINE-DEPENDENT UROPORPHYRINOGEN III METHYLTRANSFERASE, CHLOROPLASTIC"/>
    <property type="match status" value="1"/>
</dbReference>
<dbReference type="PROSITE" id="PS00839">
    <property type="entry name" value="SUMT_1"/>
    <property type="match status" value="1"/>
</dbReference>
<keyword evidence="6" id="KW-0949">S-adenosyl-L-methionine</keyword>
<dbReference type="Pfam" id="PF14824">
    <property type="entry name" value="Sirohm_synth_M"/>
    <property type="match status" value="1"/>
</dbReference>
<evidence type="ECO:0000256" key="15">
    <source>
        <dbReference type="RuleBase" id="RU003960"/>
    </source>
</evidence>
<evidence type="ECO:0000256" key="2">
    <source>
        <dbReference type="ARBA" id="ARBA00005879"/>
    </source>
</evidence>
<dbReference type="InterPro" id="IPR000878">
    <property type="entry name" value="4pyrrol_Mease"/>
</dbReference>
<evidence type="ECO:0000256" key="1">
    <source>
        <dbReference type="ARBA" id="ARBA00005010"/>
    </source>
</evidence>
<dbReference type="UniPathway" id="UPA00262">
    <property type="reaction ID" value="UER00211"/>
</dbReference>
<dbReference type="PIRSF" id="PIRSF036426">
    <property type="entry name" value="Sirohaem_synth"/>
    <property type="match status" value="1"/>
</dbReference>
<dbReference type="SUPFAM" id="SSF51735">
    <property type="entry name" value="NAD(P)-binding Rossmann-fold domains"/>
    <property type="match status" value="1"/>
</dbReference>
<dbReference type="GO" id="GO:0032259">
    <property type="term" value="P:methylation"/>
    <property type="evidence" value="ECO:0007669"/>
    <property type="project" value="UniProtKB-KW"/>
</dbReference>
<dbReference type="Gene3D" id="3.40.50.720">
    <property type="entry name" value="NAD(P)-binding Rossmann-like Domain"/>
    <property type="match status" value="1"/>
</dbReference>
<feature type="domain" description="Tetrapyrrole methylase" evidence="16">
    <location>
        <begin position="222"/>
        <end position="433"/>
    </location>
</feature>
<dbReference type="EMBL" id="CP039690">
    <property type="protein sequence ID" value="QCI65011.1"/>
    <property type="molecule type" value="Genomic_DNA"/>
</dbReference>
<dbReference type="Pfam" id="PF13241">
    <property type="entry name" value="NAD_binding_7"/>
    <property type="match status" value="1"/>
</dbReference>
<dbReference type="GO" id="GO:0019354">
    <property type="term" value="P:siroheme biosynthetic process"/>
    <property type="evidence" value="ECO:0007669"/>
    <property type="project" value="UniProtKB-UniPathway"/>
</dbReference>
<dbReference type="InterPro" id="IPR035996">
    <property type="entry name" value="4pyrrol_Methylase_sf"/>
</dbReference>
<name>A0A4D7AXV6_9HYPH</name>
<reference evidence="19 20" key="1">
    <citation type="submission" date="2019-04" db="EMBL/GenBank/DDBJ databases">
        <title>Phreatobacter aquaticus sp. nov.</title>
        <authorList>
            <person name="Choi A."/>
        </authorList>
    </citation>
    <scope>NUCLEOTIDE SEQUENCE [LARGE SCALE GENOMIC DNA]</scope>
    <source>
        <strain evidence="19 20">KCTC 52518</strain>
    </source>
</reference>
<accession>A0A4D7AXV6</accession>
<dbReference type="GO" id="GO:0051287">
    <property type="term" value="F:NAD binding"/>
    <property type="evidence" value="ECO:0007669"/>
    <property type="project" value="InterPro"/>
</dbReference>
<evidence type="ECO:0000256" key="6">
    <source>
        <dbReference type="ARBA" id="ARBA00022691"/>
    </source>
</evidence>
<dbReference type="SUPFAM" id="SSF75615">
    <property type="entry name" value="Siroheme synthase middle domains-like"/>
    <property type="match status" value="1"/>
</dbReference>
<keyword evidence="7" id="KW-0560">Oxidoreductase</keyword>
<dbReference type="Gene3D" id="3.40.1010.10">
    <property type="entry name" value="Cobalt-precorrin-4 Transmethylase, Domain 1"/>
    <property type="match status" value="1"/>
</dbReference>
<dbReference type="InterPro" id="IPR014776">
    <property type="entry name" value="4pyrrole_Mease_sub2"/>
</dbReference>
<dbReference type="InterPro" id="IPR006367">
    <property type="entry name" value="Sirohaem_synthase_N"/>
</dbReference>
<evidence type="ECO:0000259" key="18">
    <source>
        <dbReference type="Pfam" id="PF14824"/>
    </source>
</evidence>
<gene>
    <name evidence="19" type="primary">cobA</name>
    <name evidence="19" type="ORF">E8M01_12750</name>
</gene>
<evidence type="ECO:0000256" key="14">
    <source>
        <dbReference type="PIRSR" id="PIRSR036426-1"/>
    </source>
</evidence>
<dbReference type="InterPro" id="IPR003043">
    <property type="entry name" value="Uropor_MeTrfase_CS"/>
</dbReference>
<feature type="active site" description="Proton acceptor" evidence="14">
    <location>
        <position position="253"/>
    </location>
</feature>
<evidence type="ECO:0000256" key="10">
    <source>
        <dbReference type="ARBA" id="ARBA00023244"/>
    </source>
</evidence>
<dbReference type="InterPro" id="IPR014777">
    <property type="entry name" value="4pyrrole_Mease_sub1"/>
</dbReference>
<dbReference type="Gene3D" id="3.30.160.110">
    <property type="entry name" value="Siroheme synthase, domain 2"/>
    <property type="match status" value="1"/>
</dbReference>
<keyword evidence="9" id="KW-0456">Lyase</keyword>
<dbReference type="InterPro" id="IPR050161">
    <property type="entry name" value="Siro_Cobalamin_biosynth"/>
</dbReference>
<dbReference type="GO" id="GO:0043115">
    <property type="term" value="F:precorrin-2 dehydrogenase activity"/>
    <property type="evidence" value="ECO:0007669"/>
    <property type="project" value="UniProtKB-EC"/>
</dbReference>
<dbReference type="InterPro" id="IPR037115">
    <property type="entry name" value="Sirohaem_synt_dimer_dom_sf"/>
</dbReference>
<dbReference type="InterPro" id="IPR006366">
    <property type="entry name" value="CobA/CysG_C"/>
</dbReference>
<evidence type="ECO:0000256" key="11">
    <source>
        <dbReference type="ARBA" id="ARBA00023268"/>
    </source>
</evidence>
<dbReference type="Pfam" id="PF00590">
    <property type="entry name" value="TP_methylase"/>
    <property type="match status" value="1"/>
</dbReference>
<dbReference type="GO" id="GO:0004851">
    <property type="term" value="F:uroporphyrin-III C-methyltransferase activity"/>
    <property type="evidence" value="ECO:0007669"/>
    <property type="project" value="UniProtKB-EC"/>
</dbReference>
<evidence type="ECO:0000313" key="19">
    <source>
        <dbReference type="EMBL" id="QCI65011.1"/>
    </source>
</evidence>
<dbReference type="Pfam" id="PF10414">
    <property type="entry name" value="CysG_dimeriser"/>
    <property type="match status" value="1"/>
</dbReference>
<keyword evidence="4 15" id="KW-0489">Methyltransferase</keyword>
<dbReference type="CDD" id="cd11642">
    <property type="entry name" value="SUMT"/>
    <property type="match status" value="1"/>
</dbReference>
<keyword evidence="20" id="KW-1185">Reference proteome</keyword>
<protein>
    <submittedName>
        <fullName evidence="19">Uroporphyrinogen-III C-methyltransferase</fullName>
        <ecNumber evidence="19">2.1.1.107</ecNumber>
    </submittedName>
</protein>
<dbReference type="AlphaFoldDB" id="A0A4D7AXV6"/>
<dbReference type="PANTHER" id="PTHR45790">
    <property type="entry name" value="SIROHEME SYNTHASE-RELATED"/>
    <property type="match status" value="1"/>
</dbReference>
<dbReference type="InterPro" id="IPR012409">
    <property type="entry name" value="Sirohaem_synth"/>
</dbReference>
<keyword evidence="11" id="KW-0511">Multifunctional enzyme</keyword>
<dbReference type="GO" id="GO:0051266">
    <property type="term" value="F:sirohydrochlorin ferrochelatase activity"/>
    <property type="evidence" value="ECO:0007669"/>
    <property type="project" value="InterPro"/>
</dbReference>
<keyword evidence="10" id="KW-0627">Porphyrin biosynthesis</keyword>
<evidence type="ECO:0000256" key="9">
    <source>
        <dbReference type="ARBA" id="ARBA00023239"/>
    </source>
</evidence>
<dbReference type="GO" id="GO:0009236">
    <property type="term" value="P:cobalamin biosynthetic process"/>
    <property type="evidence" value="ECO:0007669"/>
    <property type="project" value="UniProtKB-KW"/>
</dbReference>
<feature type="domain" description="Sirohaem synthase dimerisation" evidence="17">
    <location>
        <begin position="154"/>
        <end position="203"/>
    </location>
</feature>
<keyword evidence="5 15" id="KW-0808">Transferase</keyword>
<keyword evidence="3" id="KW-0169">Cobalamin biosynthesis</keyword>
<dbReference type="Gene3D" id="3.30.950.10">
    <property type="entry name" value="Methyltransferase, Cobalt-precorrin-4 Transmethylase, Domain 2"/>
    <property type="match status" value="1"/>
</dbReference>
<comment type="catalytic activity">
    <reaction evidence="13">
        <text>precorrin-2 + NAD(+) = sirohydrochlorin + NADH + 2 H(+)</text>
        <dbReference type="Rhea" id="RHEA:15613"/>
        <dbReference type="ChEBI" id="CHEBI:15378"/>
        <dbReference type="ChEBI" id="CHEBI:57540"/>
        <dbReference type="ChEBI" id="CHEBI:57945"/>
        <dbReference type="ChEBI" id="CHEBI:58351"/>
        <dbReference type="ChEBI" id="CHEBI:58827"/>
        <dbReference type="EC" id="1.3.1.76"/>
    </reaction>
</comment>
<dbReference type="Proteomes" id="UP000298781">
    <property type="component" value="Chromosome"/>
</dbReference>
<dbReference type="InterPro" id="IPR028281">
    <property type="entry name" value="Sirohaem_synthase_central"/>
</dbReference>
<dbReference type="NCBIfam" id="TIGR01470">
    <property type="entry name" value="cysG_Nterm"/>
    <property type="match status" value="1"/>
</dbReference>
<feature type="active site" description="Proton donor" evidence="14">
    <location>
        <position position="275"/>
    </location>
</feature>
<keyword evidence="8" id="KW-0520">NAD</keyword>
<dbReference type="FunFam" id="3.40.1010.10:FF:000001">
    <property type="entry name" value="Siroheme synthase"/>
    <property type="match status" value="1"/>
</dbReference>
<feature type="domain" description="Siroheme synthase central" evidence="18">
    <location>
        <begin position="124"/>
        <end position="148"/>
    </location>
</feature>
<organism evidence="19 20">
    <name type="scientific">Phreatobacter stygius</name>
    <dbReference type="NCBI Taxonomy" id="1940610"/>
    <lineage>
        <taxon>Bacteria</taxon>
        <taxon>Pseudomonadati</taxon>
        <taxon>Pseudomonadota</taxon>
        <taxon>Alphaproteobacteria</taxon>
        <taxon>Hyphomicrobiales</taxon>
        <taxon>Phreatobacteraceae</taxon>
        <taxon>Phreatobacter</taxon>
    </lineage>
</organism>
<dbReference type="NCBIfam" id="TIGR01469">
    <property type="entry name" value="cobA_cysG_Cterm"/>
    <property type="match status" value="1"/>
</dbReference>
<evidence type="ECO:0000256" key="3">
    <source>
        <dbReference type="ARBA" id="ARBA00022573"/>
    </source>
</evidence>
<evidence type="ECO:0000259" key="17">
    <source>
        <dbReference type="Pfam" id="PF10414"/>
    </source>
</evidence>
<evidence type="ECO:0000256" key="13">
    <source>
        <dbReference type="ARBA" id="ARBA00047561"/>
    </source>
</evidence>
<comment type="pathway">
    <text evidence="12">Porphyrin-containing compound metabolism; siroheme biosynthesis; precorrin-2 from uroporphyrinogen III: step 1/1.</text>
</comment>
<evidence type="ECO:0000256" key="8">
    <source>
        <dbReference type="ARBA" id="ARBA00023027"/>
    </source>
</evidence>
<dbReference type="InterPro" id="IPR019478">
    <property type="entry name" value="Sirohaem_synthase_dimer_dom"/>
</dbReference>
<sequence length="472" mass="48582">MSRFKFFPISYDVASRFVVVAGNGEQALQKLRLLVRTEARLVLCAPAPSAELAAFAVEHGIEHVTAEPDARRLASAALLFVATGDAVDDARLALTGRAAGVPVNVVDRPQISDFAVPAIVDRAPIAIAISTDGHAPVLAQKVRAAIEALLPPAFGRLGDLAAAIRETVNARLHDAGRRRHFWTRLFDGRAAAVALTGEVERAAIIAINALDGARAEAAPPGKVFLVGAGPGAEDLLTLRAHRLLQTADVIVHDALVPEAVIAMGRRDAERISVGKRKGRHSVGQAEIDALLVSLGSEGKQVVRLKAGDPMVFGRAGEEVAALRAAGIAYEIVPGITAALAAAADAAIPLTLRGVASQLIIATGHGAEGSEPEGWEKLAADGATVAVYMGKSVADRIVARLAAAGLAGATPVVAVENAGRAGRRLFAGTLAELARLAARDDLAGPVLIMIGQAVAHGDLADAEPFVTPLAAAA</sequence>
<dbReference type="PROSITE" id="PS00840">
    <property type="entry name" value="SUMT_2"/>
    <property type="match status" value="1"/>
</dbReference>
<dbReference type="EC" id="2.1.1.107" evidence="19"/>
<evidence type="ECO:0000256" key="12">
    <source>
        <dbReference type="ARBA" id="ARBA00025705"/>
    </source>
</evidence>
<dbReference type="KEGG" id="pstg:E8M01_12750"/>
<evidence type="ECO:0000256" key="7">
    <source>
        <dbReference type="ARBA" id="ARBA00023002"/>
    </source>
</evidence>
<evidence type="ECO:0000256" key="5">
    <source>
        <dbReference type="ARBA" id="ARBA00022679"/>
    </source>
</evidence>
<dbReference type="Gene3D" id="1.10.8.210">
    <property type="entry name" value="Sirohaem synthase, dimerisation domain"/>
    <property type="match status" value="1"/>
</dbReference>
<dbReference type="OrthoDB" id="9815856at2"/>
<evidence type="ECO:0000313" key="20">
    <source>
        <dbReference type="Proteomes" id="UP000298781"/>
    </source>
</evidence>
<evidence type="ECO:0000256" key="4">
    <source>
        <dbReference type="ARBA" id="ARBA00022603"/>
    </source>
</evidence>
<evidence type="ECO:0000259" key="16">
    <source>
        <dbReference type="Pfam" id="PF00590"/>
    </source>
</evidence>
<dbReference type="InterPro" id="IPR036291">
    <property type="entry name" value="NAD(P)-bd_dom_sf"/>
</dbReference>
<proteinExistence type="inferred from homology"/>
<comment type="pathway">
    <text evidence="1">Porphyrin-containing compound metabolism; siroheme biosynthesis; sirohydrochlorin from precorrin-2: step 1/1.</text>
</comment>